<keyword evidence="3" id="KW-1185">Reference proteome</keyword>
<evidence type="ECO:0000256" key="1">
    <source>
        <dbReference type="SAM" id="MobiDB-lite"/>
    </source>
</evidence>
<proteinExistence type="predicted"/>
<comment type="caution">
    <text evidence="2">The sequence shown here is derived from an EMBL/GenBank/DDBJ whole genome shotgun (WGS) entry which is preliminary data.</text>
</comment>
<evidence type="ECO:0000313" key="3">
    <source>
        <dbReference type="Proteomes" id="UP000054653"/>
    </source>
</evidence>
<dbReference type="EMBL" id="JYDI01000108">
    <property type="protein sequence ID" value="KRY52290.1"/>
    <property type="molecule type" value="Genomic_DNA"/>
</dbReference>
<sequence length="231" mass="25682">MVRDSAGTSSSSASRTSSSSNPSRLCVGATYCRTLACYNIYIADLFAQGLDLNGLSSNLHNVLVGVPAAMHSDGSFRHANVIAKIATNSMQIFALSHFPGNLPPANTTVYMSVQNPEGISVACRQEFRITTPILPLLALVFVNSDKMSSQRWVRKLAVWSHGRKQFLASQGADHRLGNWENCLYSHLFLGSLENLEIGQFLRHKQQRYQNTFLTRTAGRRCCNKIRRGRKF</sequence>
<dbReference type="OrthoDB" id="5931946at2759"/>
<evidence type="ECO:0000313" key="2">
    <source>
        <dbReference type="EMBL" id="KRY52290.1"/>
    </source>
</evidence>
<protein>
    <submittedName>
        <fullName evidence="2">Uncharacterized protein</fullName>
    </submittedName>
</protein>
<feature type="region of interest" description="Disordered" evidence="1">
    <location>
        <begin position="1"/>
        <end position="23"/>
    </location>
</feature>
<dbReference type="AlphaFoldDB" id="A0A0V1CT52"/>
<name>A0A0V1CT52_TRIBR</name>
<accession>A0A0V1CT52</accession>
<organism evidence="2 3">
    <name type="scientific">Trichinella britovi</name>
    <name type="common">Parasitic roundworm</name>
    <dbReference type="NCBI Taxonomy" id="45882"/>
    <lineage>
        <taxon>Eukaryota</taxon>
        <taxon>Metazoa</taxon>
        <taxon>Ecdysozoa</taxon>
        <taxon>Nematoda</taxon>
        <taxon>Enoplea</taxon>
        <taxon>Dorylaimia</taxon>
        <taxon>Trichinellida</taxon>
        <taxon>Trichinellidae</taxon>
        <taxon>Trichinella</taxon>
    </lineage>
</organism>
<dbReference type="OMA" id="ANTTVYM"/>
<gene>
    <name evidence="2" type="ORF">T03_10582</name>
</gene>
<reference evidence="2 3" key="1">
    <citation type="submission" date="2015-01" db="EMBL/GenBank/DDBJ databases">
        <title>Evolution of Trichinella species and genotypes.</title>
        <authorList>
            <person name="Korhonen P.K."/>
            <person name="Edoardo P."/>
            <person name="Giuseppe L.R."/>
            <person name="Gasser R.B."/>
        </authorList>
    </citation>
    <scope>NUCLEOTIDE SEQUENCE [LARGE SCALE GENOMIC DNA]</scope>
    <source>
        <strain evidence="2">ISS120</strain>
    </source>
</reference>
<dbReference type="Proteomes" id="UP000054653">
    <property type="component" value="Unassembled WGS sequence"/>
</dbReference>